<dbReference type="AlphaFoldDB" id="A0A485LVY3"/>
<dbReference type="EMBL" id="CAADRN010000088">
    <property type="protein sequence ID" value="VFU12503.1"/>
    <property type="molecule type" value="Genomic_DNA"/>
</dbReference>
<accession>A0A485LVY3</accession>
<gene>
    <name evidence="2" type="ORF">SCFA_1780005</name>
</gene>
<protein>
    <recommendedName>
        <fullName evidence="3">Secondary thiamine-phosphate synthase enzyme</fullName>
    </recommendedName>
</protein>
<comment type="similarity">
    <text evidence="1">Belongs to the UPF0047 family.</text>
</comment>
<dbReference type="InterPro" id="IPR001602">
    <property type="entry name" value="UPF0047_YjbQ-like"/>
</dbReference>
<dbReference type="PROSITE" id="PS01314">
    <property type="entry name" value="UPF0047"/>
    <property type="match status" value="1"/>
</dbReference>
<reference evidence="2" key="1">
    <citation type="submission" date="2019-03" db="EMBL/GenBank/DDBJ databases">
        <authorList>
            <person name="Hao L."/>
        </authorList>
    </citation>
    <scope>NUCLEOTIDE SEQUENCE</scope>
</reference>
<dbReference type="PIRSF" id="PIRSF004681">
    <property type="entry name" value="UCP004681"/>
    <property type="match status" value="1"/>
</dbReference>
<dbReference type="PANTHER" id="PTHR30615:SF8">
    <property type="entry name" value="UPF0047 PROTEIN C4A8.02C"/>
    <property type="match status" value="1"/>
</dbReference>
<evidence type="ECO:0000313" key="2">
    <source>
        <dbReference type="EMBL" id="VFU12503.1"/>
    </source>
</evidence>
<evidence type="ECO:0008006" key="3">
    <source>
        <dbReference type="Google" id="ProtNLM"/>
    </source>
</evidence>
<evidence type="ECO:0000256" key="1">
    <source>
        <dbReference type="ARBA" id="ARBA00005534"/>
    </source>
</evidence>
<name>A0A485LVY3_9ZZZZ</name>
<organism evidence="2">
    <name type="scientific">anaerobic digester metagenome</name>
    <dbReference type="NCBI Taxonomy" id="1263854"/>
    <lineage>
        <taxon>unclassified sequences</taxon>
        <taxon>metagenomes</taxon>
        <taxon>ecological metagenomes</taxon>
    </lineage>
</organism>
<dbReference type="InterPro" id="IPR035917">
    <property type="entry name" value="YjbQ-like_sf"/>
</dbReference>
<dbReference type="Gene3D" id="2.60.120.460">
    <property type="entry name" value="YjbQ-like"/>
    <property type="match status" value="1"/>
</dbReference>
<dbReference type="SUPFAM" id="SSF111038">
    <property type="entry name" value="YjbQ-like"/>
    <property type="match status" value="1"/>
</dbReference>
<sequence length="135" mass="14789">MASKIFTLEVSTCERTQMVDITGEVNRIVAKSGVVEGICRLFVPHTTAGLTINENADPTVTADILMELNKIIPYEDGYRHSEGNSAAHIKSSLTGVSLSVFVAGGELLLGTWQGLYFCEYDGPRRRKVLIKVVEE</sequence>
<dbReference type="PANTHER" id="PTHR30615">
    <property type="entry name" value="UNCHARACTERIZED PROTEIN YJBQ-RELATED"/>
    <property type="match status" value="1"/>
</dbReference>
<proteinExistence type="inferred from homology"/>
<dbReference type="NCBIfam" id="TIGR00149">
    <property type="entry name" value="TIGR00149_YjbQ"/>
    <property type="match status" value="1"/>
</dbReference>
<dbReference type="Pfam" id="PF01894">
    <property type="entry name" value="YjbQ"/>
    <property type="match status" value="1"/>
</dbReference>